<accession>A0ABD1X444</accession>
<name>A0ABD1X444_9LAMI</name>
<gene>
    <name evidence="1" type="ORF">Fot_01189</name>
</gene>
<evidence type="ECO:0000313" key="1">
    <source>
        <dbReference type="EMBL" id="KAL2556450.1"/>
    </source>
</evidence>
<organism evidence="1 2">
    <name type="scientific">Forsythia ovata</name>
    <dbReference type="NCBI Taxonomy" id="205694"/>
    <lineage>
        <taxon>Eukaryota</taxon>
        <taxon>Viridiplantae</taxon>
        <taxon>Streptophyta</taxon>
        <taxon>Embryophyta</taxon>
        <taxon>Tracheophyta</taxon>
        <taxon>Spermatophyta</taxon>
        <taxon>Magnoliopsida</taxon>
        <taxon>eudicotyledons</taxon>
        <taxon>Gunneridae</taxon>
        <taxon>Pentapetalae</taxon>
        <taxon>asterids</taxon>
        <taxon>lamiids</taxon>
        <taxon>Lamiales</taxon>
        <taxon>Oleaceae</taxon>
        <taxon>Forsythieae</taxon>
        <taxon>Forsythia</taxon>
    </lineage>
</organism>
<dbReference type="Proteomes" id="UP001604277">
    <property type="component" value="Unassembled WGS sequence"/>
</dbReference>
<evidence type="ECO:0000313" key="2">
    <source>
        <dbReference type="Proteomes" id="UP001604277"/>
    </source>
</evidence>
<dbReference type="AlphaFoldDB" id="A0ABD1X444"/>
<protein>
    <submittedName>
        <fullName evidence="1">Uncharacterized protein</fullName>
    </submittedName>
</protein>
<reference evidence="2" key="1">
    <citation type="submission" date="2024-07" db="EMBL/GenBank/DDBJ databases">
        <title>Two chromosome-level genome assemblies of Korean endemic species Abeliophyllum distichum and Forsythia ovata (Oleaceae).</title>
        <authorList>
            <person name="Jang H."/>
        </authorList>
    </citation>
    <scope>NUCLEOTIDE SEQUENCE [LARGE SCALE GENOMIC DNA]</scope>
</reference>
<sequence>MNSTAPGDPRPGQDQLHATRARLQQFSHRTPPQRRFSNQHLSAAVQDFRFSHLPSSFFIQRVPLPQLLPSADECRCRPDQGVPSSSRHLRLQLLHSGIHQ</sequence>
<dbReference type="EMBL" id="JBFOLJ010000001">
    <property type="protein sequence ID" value="KAL2556450.1"/>
    <property type="molecule type" value="Genomic_DNA"/>
</dbReference>
<comment type="caution">
    <text evidence="1">The sequence shown here is derived from an EMBL/GenBank/DDBJ whole genome shotgun (WGS) entry which is preliminary data.</text>
</comment>
<keyword evidence="2" id="KW-1185">Reference proteome</keyword>
<proteinExistence type="predicted"/>